<comment type="caution">
    <text evidence="1">The sequence shown here is derived from an EMBL/GenBank/DDBJ whole genome shotgun (WGS) entry which is preliminary data.</text>
</comment>
<dbReference type="Proteomes" id="UP000811609">
    <property type="component" value="Chromosome 16"/>
</dbReference>
<evidence type="ECO:0000313" key="1">
    <source>
        <dbReference type="EMBL" id="KAG6625410.1"/>
    </source>
</evidence>
<name>A0A8T1N8B1_CARIL</name>
<keyword evidence="2" id="KW-1185">Reference proteome</keyword>
<dbReference type="AlphaFoldDB" id="A0A8T1N8B1"/>
<evidence type="ECO:0000313" key="2">
    <source>
        <dbReference type="Proteomes" id="UP000811609"/>
    </source>
</evidence>
<organism evidence="1 2">
    <name type="scientific">Carya illinoinensis</name>
    <name type="common">Pecan</name>
    <dbReference type="NCBI Taxonomy" id="32201"/>
    <lineage>
        <taxon>Eukaryota</taxon>
        <taxon>Viridiplantae</taxon>
        <taxon>Streptophyta</taxon>
        <taxon>Embryophyta</taxon>
        <taxon>Tracheophyta</taxon>
        <taxon>Spermatophyta</taxon>
        <taxon>Magnoliopsida</taxon>
        <taxon>eudicotyledons</taxon>
        <taxon>Gunneridae</taxon>
        <taxon>Pentapetalae</taxon>
        <taxon>rosids</taxon>
        <taxon>fabids</taxon>
        <taxon>Fagales</taxon>
        <taxon>Juglandaceae</taxon>
        <taxon>Carya</taxon>
    </lineage>
</organism>
<dbReference type="EMBL" id="CM031824">
    <property type="protein sequence ID" value="KAG6625410.1"/>
    <property type="molecule type" value="Genomic_DNA"/>
</dbReference>
<sequence>MRKRRRGCWFIQRAALQNWTRAKHFQSATLGERLVIYAGSAPSACFRLPHQLMAPVDAGPFGSPMDFLGELRRAQRNANTNFST</sequence>
<proteinExistence type="predicted"/>
<gene>
    <name evidence="1" type="ORF">CIPAW_16G094700</name>
</gene>
<protein>
    <submittedName>
        <fullName evidence="1">Uncharacterized protein</fullName>
    </submittedName>
</protein>
<reference evidence="1" key="1">
    <citation type="submission" date="2020-12" db="EMBL/GenBank/DDBJ databases">
        <title>WGS assembly of Carya illinoinensis cv. Pawnee.</title>
        <authorList>
            <person name="Platts A."/>
            <person name="Shu S."/>
            <person name="Wright S."/>
            <person name="Barry K."/>
            <person name="Edger P."/>
            <person name="Pires J.C."/>
            <person name="Schmutz J."/>
        </authorList>
    </citation>
    <scope>NUCLEOTIDE SEQUENCE</scope>
    <source>
        <tissue evidence="1">Leaf</tissue>
    </source>
</reference>
<accession>A0A8T1N8B1</accession>